<dbReference type="EMBL" id="JACGWJ010000022">
    <property type="protein sequence ID" value="KAL0329385.1"/>
    <property type="molecule type" value="Genomic_DNA"/>
</dbReference>
<protein>
    <submittedName>
        <fullName evidence="2">Copia protein</fullName>
    </submittedName>
</protein>
<reference evidence="2" key="2">
    <citation type="journal article" date="2024" name="Plant">
        <title>Genomic evolution and insights into agronomic trait innovations of Sesamum species.</title>
        <authorList>
            <person name="Miao H."/>
            <person name="Wang L."/>
            <person name="Qu L."/>
            <person name="Liu H."/>
            <person name="Sun Y."/>
            <person name="Le M."/>
            <person name="Wang Q."/>
            <person name="Wei S."/>
            <person name="Zheng Y."/>
            <person name="Lin W."/>
            <person name="Duan Y."/>
            <person name="Cao H."/>
            <person name="Xiong S."/>
            <person name="Wang X."/>
            <person name="Wei L."/>
            <person name="Li C."/>
            <person name="Ma Q."/>
            <person name="Ju M."/>
            <person name="Zhao R."/>
            <person name="Li G."/>
            <person name="Mu C."/>
            <person name="Tian Q."/>
            <person name="Mei H."/>
            <person name="Zhang T."/>
            <person name="Gao T."/>
            <person name="Zhang H."/>
        </authorList>
    </citation>
    <scope>NUCLEOTIDE SEQUENCE</scope>
    <source>
        <strain evidence="2">G02</strain>
    </source>
</reference>
<gene>
    <name evidence="2" type="ORF">Sradi_4925200</name>
</gene>
<proteinExistence type="predicted"/>
<accession>A0AAW2MD02</accession>
<evidence type="ECO:0000313" key="2">
    <source>
        <dbReference type="EMBL" id="KAL0329385.1"/>
    </source>
</evidence>
<organism evidence="2">
    <name type="scientific">Sesamum radiatum</name>
    <name type="common">Black benniseed</name>
    <dbReference type="NCBI Taxonomy" id="300843"/>
    <lineage>
        <taxon>Eukaryota</taxon>
        <taxon>Viridiplantae</taxon>
        <taxon>Streptophyta</taxon>
        <taxon>Embryophyta</taxon>
        <taxon>Tracheophyta</taxon>
        <taxon>Spermatophyta</taxon>
        <taxon>Magnoliopsida</taxon>
        <taxon>eudicotyledons</taxon>
        <taxon>Gunneridae</taxon>
        <taxon>Pentapetalae</taxon>
        <taxon>asterids</taxon>
        <taxon>lamiids</taxon>
        <taxon>Lamiales</taxon>
        <taxon>Pedaliaceae</taxon>
        <taxon>Sesamum</taxon>
    </lineage>
</organism>
<feature type="domain" description="Reverse transcriptase Ty1/copia-type" evidence="1">
    <location>
        <begin position="3"/>
        <end position="133"/>
    </location>
</feature>
<name>A0AAW2MD02_SESRA</name>
<comment type="caution">
    <text evidence="2">The sequence shown here is derived from an EMBL/GenBank/DDBJ whole genome shotgun (WGS) entry which is preliminary data.</text>
</comment>
<sequence length="134" mass="15559">MELMAVPPNTDVVACRWVFTLKFWANGTLERYKARLVAKGFTQTYGTDYFEIFSLDARLNSIQVLFSLAVNLNWLMYQMGIKNAFLYGDLNETVYMEQPPGYVGRGEKQHMVCKLKNIIYGLKQSSRAWFDKFS</sequence>
<dbReference type="InterPro" id="IPR013103">
    <property type="entry name" value="RVT_2"/>
</dbReference>
<evidence type="ECO:0000259" key="1">
    <source>
        <dbReference type="Pfam" id="PF07727"/>
    </source>
</evidence>
<dbReference type="AlphaFoldDB" id="A0AAW2MD02"/>
<dbReference type="Pfam" id="PF07727">
    <property type="entry name" value="RVT_2"/>
    <property type="match status" value="1"/>
</dbReference>
<reference evidence="2" key="1">
    <citation type="submission" date="2020-06" db="EMBL/GenBank/DDBJ databases">
        <authorList>
            <person name="Li T."/>
            <person name="Hu X."/>
            <person name="Zhang T."/>
            <person name="Song X."/>
            <person name="Zhang H."/>
            <person name="Dai N."/>
            <person name="Sheng W."/>
            <person name="Hou X."/>
            <person name="Wei L."/>
        </authorList>
    </citation>
    <scope>NUCLEOTIDE SEQUENCE</scope>
    <source>
        <strain evidence="2">G02</strain>
        <tissue evidence="2">Leaf</tissue>
    </source>
</reference>